<protein>
    <submittedName>
        <fullName evidence="1">Uncharacterized protein</fullName>
    </submittedName>
</protein>
<dbReference type="AlphaFoldDB" id="A0A4Y1ZFW6"/>
<gene>
    <name evidence="1" type="ORF">NBRC111894_3549</name>
</gene>
<dbReference type="EMBL" id="BEXB01000037">
    <property type="protein sequence ID" value="GAY77995.1"/>
    <property type="molecule type" value="Genomic_DNA"/>
</dbReference>
<accession>A0A4Y1ZFW6</accession>
<sequence length="94" mass="10926">MDSETKAYRLLKVFLLTPKLHELANQLAKHCLIEDKGLALKLLIINGESNKAYSELQCLSLQHLIQIVNYGLFDFQDFRFLVLKKTRFKAIGRF</sequence>
<proteinExistence type="predicted"/>
<dbReference type="Proteomes" id="UP000319716">
    <property type="component" value="Unassembled WGS sequence"/>
</dbReference>
<reference evidence="1 2" key="1">
    <citation type="submission" date="2017-11" db="EMBL/GenBank/DDBJ databases">
        <title>Draft Genome Sequence of Sporolactobacillus inulinus NBRC 111894 Isolated from Koso, a Japanese Sugar-Vegetable Fermented Beverage.</title>
        <authorList>
            <person name="Chiou T.Y."/>
            <person name="Oshima K."/>
            <person name="Suda W."/>
            <person name="Hattori M."/>
            <person name="Takahashi T."/>
        </authorList>
    </citation>
    <scope>NUCLEOTIDE SEQUENCE [LARGE SCALE GENOMIC DNA]</scope>
    <source>
        <strain evidence="1 2">NBRC111894</strain>
    </source>
</reference>
<evidence type="ECO:0000313" key="1">
    <source>
        <dbReference type="EMBL" id="GAY77995.1"/>
    </source>
</evidence>
<comment type="caution">
    <text evidence="1">The sequence shown here is derived from an EMBL/GenBank/DDBJ whole genome shotgun (WGS) entry which is preliminary data.</text>
</comment>
<name>A0A4Y1ZFW6_9BACL</name>
<evidence type="ECO:0000313" key="2">
    <source>
        <dbReference type="Proteomes" id="UP000319716"/>
    </source>
</evidence>
<organism evidence="1 2">
    <name type="scientific">Sporolactobacillus inulinus</name>
    <dbReference type="NCBI Taxonomy" id="2078"/>
    <lineage>
        <taxon>Bacteria</taxon>
        <taxon>Bacillati</taxon>
        <taxon>Bacillota</taxon>
        <taxon>Bacilli</taxon>
        <taxon>Bacillales</taxon>
        <taxon>Sporolactobacillaceae</taxon>
        <taxon>Sporolactobacillus</taxon>
    </lineage>
</organism>